<feature type="binding site" evidence="14">
    <location>
        <position position="479"/>
    </location>
    <ligand>
        <name>Na(+)</name>
        <dbReference type="ChEBI" id="CHEBI:29101"/>
        <label>1</label>
    </ligand>
</feature>
<dbReference type="PRINTS" id="PR00176">
    <property type="entry name" value="NANEUSMPORT"/>
</dbReference>
<keyword evidence="7 17" id="KW-1133">Transmembrane helix</keyword>
<feature type="transmembrane region" description="Helical" evidence="17">
    <location>
        <begin position="1027"/>
        <end position="1051"/>
    </location>
</feature>
<reference evidence="18" key="1">
    <citation type="submission" date="2021-11" db="EMBL/GenBank/DDBJ databases">
        <authorList>
            <person name="Schell T."/>
        </authorList>
    </citation>
    <scope>NUCLEOTIDE SEQUENCE</scope>
    <source>
        <strain evidence="18">M5</strain>
    </source>
</reference>
<feature type="transmembrane region" description="Helical" evidence="17">
    <location>
        <begin position="501"/>
        <end position="520"/>
    </location>
</feature>
<evidence type="ECO:0000256" key="13">
    <source>
        <dbReference type="ARBA" id="ARBA00037785"/>
    </source>
</evidence>
<evidence type="ECO:0000256" key="4">
    <source>
        <dbReference type="ARBA" id="ARBA00022692"/>
    </source>
</evidence>
<keyword evidence="4 15" id="KW-0812">Transmembrane</keyword>
<feature type="transmembrane region" description="Helical" evidence="17">
    <location>
        <begin position="610"/>
        <end position="636"/>
    </location>
</feature>
<feature type="binding site" evidence="14">
    <location>
        <position position="377"/>
    </location>
    <ligand>
        <name>Na(+)</name>
        <dbReference type="ChEBI" id="CHEBI:29101"/>
        <label>1</label>
    </ligand>
</feature>
<evidence type="ECO:0000256" key="7">
    <source>
        <dbReference type="ARBA" id="ARBA00022989"/>
    </source>
</evidence>
<dbReference type="OrthoDB" id="6581954at2759"/>
<evidence type="ECO:0000256" key="1">
    <source>
        <dbReference type="ARBA" id="ARBA00004141"/>
    </source>
</evidence>
<evidence type="ECO:0000256" key="11">
    <source>
        <dbReference type="ARBA" id="ARBA00023180"/>
    </source>
</evidence>
<feature type="transmembrane region" description="Helical" evidence="17">
    <location>
        <begin position="1126"/>
        <end position="1150"/>
    </location>
</feature>
<evidence type="ECO:0000256" key="2">
    <source>
        <dbReference type="ARBA" id="ARBA00006459"/>
    </source>
</evidence>
<evidence type="ECO:0000256" key="14">
    <source>
        <dbReference type="PIRSR" id="PIRSR600175-1"/>
    </source>
</evidence>
<dbReference type="GO" id="GO:0089718">
    <property type="term" value="P:amino acid import across plasma membrane"/>
    <property type="evidence" value="ECO:0007669"/>
    <property type="project" value="TreeGrafter"/>
</dbReference>
<dbReference type="GO" id="GO:0005886">
    <property type="term" value="C:plasma membrane"/>
    <property type="evidence" value="ECO:0007669"/>
    <property type="project" value="TreeGrafter"/>
</dbReference>
<keyword evidence="6" id="KW-0029">Amino-acid transport</keyword>
<keyword evidence="14" id="KW-0479">Metal-binding</keyword>
<feature type="region of interest" description="Disordered" evidence="16">
    <location>
        <begin position="703"/>
        <end position="736"/>
    </location>
</feature>
<evidence type="ECO:0000313" key="18">
    <source>
        <dbReference type="EMBL" id="CAH0106586.1"/>
    </source>
</evidence>
<feature type="transmembrane region" description="Helical" evidence="17">
    <location>
        <begin position="206"/>
        <end position="227"/>
    </location>
</feature>
<feature type="transmembrane region" description="Helical" evidence="17">
    <location>
        <begin position="321"/>
        <end position="341"/>
    </location>
</feature>
<dbReference type="EMBL" id="CAKKLH010000224">
    <property type="protein sequence ID" value="CAH0106586.1"/>
    <property type="molecule type" value="Genomic_DNA"/>
</dbReference>
<dbReference type="Proteomes" id="UP000789390">
    <property type="component" value="Unassembled WGS sequence"/>
</dbReference>
<keyword evidence="10 17" id="KW-0472">Membrane</keyword>
<sequence length="1361" mass="151622">MVKKIRGKESVADENHQQSTDRELGRSNTAFEQEEDDNRLSSSIPVRMNPPKARQRQQVRTLTNDPSPATNEFNNAAFEQDDDQQSITPPPPYPSEAADHSDGQQVSPMAMEDAKTIERETWGSPLEFLLSCIAMSVGLGNVWRFPYTAYKNGGGAFLIPYIIVLLFIGKPLYFLEMAMGQFSSYGSVKVWEIVPILKGVGYGQALATWFVVTYYCVLIAVTLFYFFSSFQTILPWTICDMSWLAADNCYNSSADTNLTTFNISGLKSSSDIFFNEEVMKKIDSIDDGIGLPDWKLSLCLLLAWIIICAILMKGVASSGKVAYFTALFPYVVLITLLVRGVTLEGASEGILYFIRPDWPKLLDASTWYAAVTQCFFSLSVGFGPIVMFSSYNPFRHNIYRDAVIISLMDTFTSFLAGITIFSILGNLAHESGKNVSDVVSAGTGLAFVSYPDAIAKFQYVPQFFAVMFFLMLLTLGIGSAVSLTGCVVTIICDDFPHWKRWLVVTGICLIGFVSGLVYVTPGGLIVLDIVDYFGGGFIIFLMATIETIGICWIYGLNRFVRDIEFMLGIKLNAYWKITWAYIIPAVLIFIFCYAMAIYKPLRDGDYVYPAAATGVGWILAAIAILQVPLWAAIVIYRQKNCNSFFERVLSSIKETDHWGPKNPAHRLEWKKFQLEKPHHHTSYSARLWAPKIPSRMTYDVSTLSGSNNNPLPAKDASHQRPKESRTNPHTSQQPIGFANSGFISDNGISASISSLHQTGTSVVQVSPMAMEDGQQAADRQTWGNPVEFLMSCIAMSVGLGNIWRFPYIAYKNGGGAFLIPYLVVLLVIGKPLYFLEMALGQFSSYGSVKVWEMVPILKGVGYGQALATWFVVTFYCVLIAISLFYFFSSFQTILPWTVCDMSWASFSTCYNSSADSNLTDFNVTGLKSSSAIYFRDEVMKTIDSIDDGIGSPDWKLSLCLLLAWIIICAILMKGVESSGKVAYFTALFPYVVLLTLLIRGVTLEGASEGILYFVKPDWPKLLDVNTWYAAVGQCFFSLSVGFGPIVMFSSYNSFRQNIYRDAMIISFMDTATSFFGGITIFAILGNLAHESGKNVSEVVSVSTGLAFVSYPDAIAKFQYVPQLFSVLFFVMLLTLGIGSAVSLTGCVITIICDDFPHWKRWIVVTVVGVIGFFSGLVYVTPGGLIIMDIVGTLGGDFIIYLMVVVQTVGICWIYGLDRFIHDIEFMLGIKLGAYWKLTWAYIIPSVLIFIFCYSMATYTPLRDGDYVYPAAATGFGWCLAALALLQLPLWAAYVVYKQEEGFTILERLTNSLKPTKHWGPRNPVHRLEWTKGLNPKYQKTYASRIWVPILPRFFPHLFNKD</sequence>
<dbReference type="NCBIfam" id="NF037979">
    <property type="entry name" value="Na_transp"/>
    <property type="match status" value="1"/>
</dbReference>
<keyword evidence="9" id="KW-0406">Ion transport</keyword>
<feature type="transmembrane region" description="Helical" evidence="17">
    <location>
        <begin position="125"/>
        <end position="143"/>
    </location>
</feature>
<keyword evidence="5 15" id="KW-0769">Symport</keyword>
<evidence type="ECO:0000256" key="17">
    <source>
        <dbReference type="SAM" id="Phobius"/>
    </source>
</evidence>
<evidence type="ECO:0000256" key="16">
    <source>
        <dbReference type="SAM" id="MobiDB-lite"/>
    </source>
</evidence>
<dbReference type="PROSITE" id="PS00610">
    <property type="entry name" value="NA_NEUROTRAN_SYMP_1"/>
    <property type="match status" value="2"/>
</dbReference>
<protein>
    <recommendedName>
        <fullName evidence="15">Transporter</fullName>
    </recommendedName>
</protein>
<dbReference type="SUPFAM" id="SSF161070">
    <property type="entry name" value="SNF-like"/>
    <property type="match status" value="2"/>
</dbReference>
<feature type="transmembrane region" description="Helical" evidence="17">
    <location>
        <begin position="981"/>
        <end position="1001"/>
    </location>
</feature>
<gene>
    <name evidence="18" type="ORF">DGAL_LOCUS9742</name>
</gene>
<comment type="subcellular location">
    <subcellularLocation>
        <location evidence="1">Membrane</location>
        <topology evidence="1">Multi-pass membrane protein</topology>
    </subcellularLocation>
</comment>
<name>A0A8J2RUI4_9CRUS</name>
<feature type="compositionally biased region" description="Basic and acidic residues" evidence="16">
    <location>
        <begin position="715"/>
        <end position="726"/>
    </location>
</feature>
<dbReference type="PANTHER" id="PTHR11616">
    <property type="entry name" value="SODIUM/CHLORIDE DEPENDENT TRANSPORTER"/>
    <property type="match status" value="1"/>
</dbReference>
<keyword evidence="3 15" id="KW-0813">Transport</keyword>
<comment type="function">
    <text evidence="13">Unusual broad substrate spectrum amino acid:sodium cotransporter that promotes absorption of the D isomers of essential amino acids. Neutral amino acids are the preferred substrates, especially methionine and phenylalanine.</text>
</comment>
<feature type="binding site" evidence="14">
    <location>
        <position position="137"/>
    </location>
    <ligand>
        <name>Na(+)</name>
        <dbReference type="ChEBI" id="CHEBI:29101"/>
        <label>1</label>
    </ligand>
</feature>
<evidence type="ECO:0000256" key="12">
    <source>
        <dbReference type="ARBA" id="ARBA00023201"/>
    </source>
</evidence>
<evidence type="ECO:0000256" key="9">
    <source>
        <dbReference type="ARBA" id="ARBA00023065"/>
    </source>
</evidence>
<feature type="binding site" evidence="14">
    <location>
        <position position="475"/>
    </location>
    <ligand>
        <name>Na(+)</name>
        <dbReference type="ChEBI" id="CHEBI:29101"/>
        <label>1</label>
    </ligand>
</feature>
<feature type="transmembrane region" description="Helical" evidence="17">
    <location>
        <begin position="866"/>
        <end position="887"/>
    </location>
</feature>
<feature type="transmembrane region" description="Helical" evidence="17">
    <location>
        <begin position="1237"/>
        <end position="1256"/>
    </location>
</feature>
<dbReference type="GO" id="GO:0015179">
    <property type="term" value="F:L-amino acid transmembrane transporter activity"/>
    <property type="evidence" value="ECO:0007669"/>
    <property type="project" value="TreeGrafter"/>
</dbReference>
<feature type="transmembrane region" description="Helical" evidence="17">
    <location>
        <begin position="1268"/>
        <end position="1296"/>
    </location>
</feature>
<evidence type="ECO:0000256" key="8">
    <source>
        <dbReference type="ARBA" id="ARBA00023053"/>
    </source>
</evidence>
<feature type="transmembrane region" description="Helical" evidence="17">
    <location>
        <begin position="1197"/>
        <end position="1216"/>
    </location>
</feature>
<evidence type="ECO:0000256" key="10">
    <source>
        <dbReference type="ARBA" id="ARBA00023136"/>
    </source>
</evidence>
<dbReference type="Pfam" id="PF00209">
    <property type="entry name" value="SNF"/>
    <property type="match status" value="2"/>
</dbReference>
<dbReference type="CDD" id="cd10324">
    <property type="entry name" value="SLC6sbd"/>
    <property type="match status" value="2"/>
</dbReference>
<feature type="transmembrane region" description="Helical" evidence="17">
    <location>
        <begin position="367"/>
        <end position="391"/>
    </location>
</feature>
<keyword evidence="12" id="KW-0739">Sodium transport</keyword>
<feature type="transmembrane region" description="Helical" evidence="17">
    <location>
        <begin position="532"/>
        <end position="556"/>
    </location>
</feature>
<proteinExistence type="inferred from homology"/>
<feature type="transmembrane region" description="Helical" evidence="17">
    <location>
        <begin position="1063"/>
        <end position="1084"/>
    </location>
</feature>
<feature type="transmembrane region" description="Helical" evidence="17">
    <location>
        <begin position="294"/>
        <end position="312"/>
    </location>
</feature>
<feature type="transmembrane region" description="Helical" evidence="17">
    <location>
        <begin position="463"/>
        <end position="489"/>
    </location>
</feature>
<organism evidence="18 19">
    <name type="scientific">Daphnia galeata</name>
    <dbReference type="NCBI Taxonomy" id="27404"/>
    <lineage>
        <taxon>Eukaryota</taxon>
        <taxon>Metazoa</taxon>
        <taxon>Ecdysozoa</taxon>
        <taxon>Arthropoda</taxon>
        <taxon>Crustacea</taxon>
        <taxon>Branchiopoda</taxon>
        <taxon>Diplostraca</taxon>
        <taxon>Cladocera</taxon>
        <taxon>Anomopoda</taxon>
        <taxon>Daphniidae</taxon>
        <taxon>Daphnia</taxon>
    </lineage>
</organism>
<keyword evidence="8 14" id="KW-0915">Sodium</keyword>
<evidence type="ECO:0000313" key="19">
    <source>
        <dbReference type="Proteomes" id="UP000789390"/>
    </source>
</evidence>
<feature type="transmembrane region" description="Helical" evidence="17">
    <location>
        <begin position="577"/>
        <end position="598"/>
    </location>
</feature>
<evidence type="ECO:0000256" key="15">
    <source>
        <dbReference type="RuleBase" id="RU003732"/>
    </source>
</evidence>
<dbReference type="GO" id="GO:0005283">
    <property type="term" value="F:amino acid:sodium symporter activity"/>
    <property type="evidence" value="ECO:0007669"/>
    <property type="project" value="TreeGrafter"/>
</dbReference>
<evidence type="ECO:0000256" key="5">
    <source>
        <dbReference type="ARBA" id="ARBA00022847"/>
    </source>
</evidence>
<feature type="transmembrane region" description="Helical" evidence="17">
    <location>
        <begin position="816"/>
        <end position="835"/>
    </location>
</feature>
<feature type="transmembrane region" description="Helical" evidence="17">
    <location>
        <begin position="1162"/>
        <end position="1185"/>
    </location>
</feature>
<feature type="compositionally biased region" description="Polar residues" evidence="16">
    <location>
        <begin position="56"/>
        <end position="74"/>
    </location>
</feature>
<feature type="region of interest" description="Disordered" evidence="16">
    <location>
        <begin position="1"/>
        <end position="112"/>
    </location>
</feature>
<comment type="similarity">
    <text evidence="2 15">Belongs to the sodium:neurotransmitter symporter (SNF) (TC 2.A.22) family.</text>
</comment>
<dbReference type="InterPro" id="IPR000175">
    <property type="entry name" value="Na/ntran_symport"/>
</dbReference>
<dbReference type="InterPro" id="IPR037272">
    <property type="entry name" value="SNS_sf"/>
</dbReference>
<dbReference type="PROSITE" id="PS50267">
    <property type="entry name" value="NA_NEUROTRAN_SYMP_3"/>
    <property type="match status" value="2"/>
</dbReference>
<keyword evidence="11" id="KW-0325">Glycoprotein</keyword>
<feature type="compositionally biased region" description="Basic and acidic residues" evidence="16">
    <location>
        <begin position="7"/>
        <end position="25"/>
    </location>
</feature>
<keyword evidence="19" id="KW-1185">Reference proteome</keyword>
<comment type="caution">
    <text evidence="18">The sequence shown here is derived from an EMBL/GenBank/DDBJ whole genome shotgun (WGS) entry which is preliminary data.</text>
</comment>
<dbReference type="PROSITE" id="PS00754">
    <property type="entry name" value="NA_NEUROTRAN_SYMP_2"/>
    <property type="match status" value="1"/>
</dbReference>
<evidence type="ECO:0000256" key="3">
    <source>
        <dbReference type="ARBA" id="ARBA00022448"/>
    </source>
</evidence>
<feature type="transmembrane region" description="Helical" evidence="17">
    <location>
        <begin position="155"/>
        <end position="175"/>
    </location>
</feature>
<feature type="transmembrane region" description="Helical" evidence="17">
    <location>
        <begin position="403"/>
        <end position="424"/>
    </location>
</feature>
<dbReference type="PANTHER" id="PTHR11616:SF321">
    <property type="entry name" value="SODIUM-DEPENDENT NUTRIENT AMINO ACID TRANSPORTER 1-RELATED"/>
    <property type="match status" value="1"/>
</dbReference>
<dbReference type="GO" id="GO:0046872">
    <property type="term" value="F:metal ion binding"/>
    <property type="evidence" value="ECO:0007669"/>
    <property type="project" value="UniProtKB-KW"/>
</dbReference>
<feature type="binding site" evidence="14">
    <location>
        <position position="141"/>
    </location>
    <ligand>
        <name>Na(+)</name>
        <dbReference type="ChEBI" id="CHEBI:29101"/>
        <label>1</label>
    </ligand>
</feature>
<accession>A0A8J2RUI4</accession>
<evidence type="ECO:0000256" key="6">
    <source>
        <dbReference type="ARBA" id="ARBA00022970"/>
    </source>
</evidence>